<dbReference type="Proteomes" id="UP000621307">
    <property type="component" value="Unassembled WGS sequence"/>
</dbReference>
<feature type="transmembrane region" description="Helical" evidence="1">
    <location>
        <begin position="16"/>
        <end position="36"/>
    </location>
</feature>
<feature type="transmembrane region" description="Helical" evidence="1">
    <location>
        <begin position="78"/>
        <end position="103"/>
    </location>
</feature>
<proteinExistence type="predicted"/>
<dbReference type="EMBL" id="JACJQL010000062">
    <property type="protein sequence ID" value="MBD2254695.1"/>
    <property type="molecule type" value="Genomic_DNA"/>
</dbReference>
<gene>
    <name evidence="2" type="ORF">H6G14_26015</name>
</gene>
<keyword evidence="3" id="KW-1185">Reference proteome</keyword>
<protein>
    <submittedName>
        <fullName evidence="2">Uncharacterized protein</fullName>
    </submittedName>
</protein>
<evidence type="ECO:0000313" key="2">
    <source>
        <dbReference type="EMBL" id="MBD2254695.1"/>
    </source>
</evidence>
<keyword evidence="1" id="KW-1133">Transmembrane helix</keyword>
<evidence type="ECO:0000256" key="1">
    <source>
        <dbReference type="SAM" id="Phobius"/>
    </source>
</evidence>
<sequence>MERERSSRILLVSRRLLIFTVATLILTVGLFVVSFYYNRFPVSWFCFECGIIGGFVSIQQRLKKVEDEELEYLSQSWIAILVNPIFGGLFALVLYVLFLSGIIESALFPKFAIPEFKGQPFPTTDDLRYFFTTTYPASGSDFAKLAFWSFVAGFSERLVPQMIQRVAKNDDKNGE</sequence>
<accession>A0ABR8BP70</accession>
<keyword evidence="1" id="KW-0472">Membrane</keyword>
<evidence type="ECO:0000313" key="3">
    <source>
        <dbReference type="Proteomes" id="UP000621307"/>
    </source>
</evidence>
<reference evidence="2 3" key="1">
    <citation type="journal article" date="2020" name="ISME J.">
        <title>Comparative genomics reveals insights into cyanobacterial evolution and habitat adaptation.</title>
        <authorList>
            <person name="Chen M.Y."/>
            <person name="Teng W.K."/>
            <person name="Zhao L."/>
            <person name="Hu C.X."/>
            <person name="Zhou Y.K."/>
            <person name="Han B.P."/>
            <person name="Song L.R."/>
            <person name="Shu W.S."/>
        </authorList>
    </citation>
    <scope>NUCLEOTIDE SEQUENCE [LARGE SCALE GENOMIC DNA]</scope>
    <source>
        <strain evidence="2 3">FACHB-3921</strain>
    </source>
</reference>
<comment type="caution">
    <text evidence="2">The sequence shown here is derived from an EMBL/GenBank/DDBJ whole genome shotgun (WGS) entry which is preliminary data.</text>
</comment>
<name>A0ABR8BP70_9NOSO</name>
<keyword evidence="1" id="KW-0812">Transmembrane</keyword>
<organism evidence="2 3">
    <name type="scientific">Nostoc parmelioides FACHB-3921</name>
    <dbReference type="NCBI Taxonomy" id="2692909"/>
    <lineage>
        <taxon>Bacteria</taxon>
        <taxon>Bacillati</taxon>
        <taxon>Cyanobacteriota</taxon>
        <taxon>Cyanophyceae</taxon>
        <taxon>Nostocales</taxon>
        <taxon>Nostocaceae</taxon>
        <taxon>Nostoc</taxon>
    </lineage>
</organism>